<sequence length="46" mass="5160">MDTIAIRENSIRINNQKINGVQAIKIKSTAEKGYAEVYIKLLAKLV</sequence>
<dbReference type="EMBL" id="CABHMZ010000022">
    <property type="protein sequence ID" value="VUX05494.1"/>
    <property type="molecule type" value="Genomic_DNA"/>
</dbReference>
<dbReference type="AlphaFoldDB" id="A0A564TEC8"/>
<dbReference type="Proteomes" id="UP000385544">
    <property type="component" value="Unassembled WGS sequence"/>
</dbReference>
<organism evidence="1 2">
    <name type="scientific">Streptococcus constellatus</name>
    <dbReference type="NCBI Taxonomy" id="76860"/>
    <lineage>
        <taxon>Bacteria</taxon>
        <taxon>Bacillati</taxon>
        <taxon>Bacillota</taxon>
        <taxon>Bacilli</taxon>
        <taxon>Lactobacillales</taxon>
        <taxon>Streptococcaceae</taxon>
        <taxon>Streptococcus</taxon>
        <taxon>Streptococcus anginosus group</taxon>
    </lineage>
</organism>
<evidence type="ECO:0000313" key="2">
    <source>
        <dbReference type="Proteomes" id="UP000385544"/>
    </source>
</evidence>
<reference evidence="1 2" key="1">
    <citation type="submission" date="2019-07" db="EMBL/GenBank/DDBJ databases">
        <authorList>
            <person name="Hibberd C M."/>
            <person name="Gehrig L. J."/>
            <person name="Chang H.-W."/>
            <person name="Venkatesh S."/>
        </authorList>
    </citation>
    <scope>NUCLEOTIDE SEQUENCE [LARGE SCALE GENOMIC DNA]</scope>
    <source>
        <strain evidence="1">Streptococcus_constellatus_SS_Bg39</strain>
    </source>
</reference>
<evidence type="ECO:0000313" key="1">
    <source>
        <dbReference type="EMBL" id="VUX05494.1"/>
    </source>
</evidence>
<dbReference type="RefSeq" id="WP_164503725.1">
    <property type="nucleotide sequence ID" value="NZ_CABHMZ010000022.1"/>
</dbReference>
<name>A0A564TEC8_STRCV</name>
<proteinExistence type="predicted"/>
<protein>
    <submittedName>
        <fullName evidence="1">Uncharacterized protein</fullName>
    </submittedName>
</protein>
<accession>A0A564TEC8</accession>
<gene>
    <name evidence="1" type="ORF">SCSS39_01493</name>
</gene>